<evidence type="ECO:0008006" key="4">
    <source>
        <dbReference type="Google" id="ProtNLM"/>
    </source>
</evidence>
<keyword evidence="1" id="KW-0472">Membrane</keyword>
<dbReference type="RefSeq" id="WP_143371307.1">
    <property type="nucleotide sequence ID" value="NZ_VJVZ01000001.1"/>
</dbReference>
<keyword evidence="3" id="KW-1185">Reference proteome</keyword>
<dbReference type="OrthoDB" id="1189466at2"/>
<protein>
    <recommendedName>
        <fullName evidence="4">Prepilin-type N-terminal cleavage/methylation domain-containing protein</fullName>
    </recommendedName>
</protein>
<accession>A0A552V9E2</accession>
<keyword evidence="1" id="KW-1133">Transmembrane helix</keyword>
<evidence type="ECO:0000256" key="1">
    <source>
        <dbReference type="SAM" id="Phobius"/>
    </source>
</evidence>
<organism evidence="2 3">
    <name type="scientific">Flavobacterium zepuense</name>
    <dbReference type="NCBI Taxonomy" id="2593302"/>
    <lineage>
        <taxon>Bacteria</taxon>
        <taxon>Pseudomonadati</taxon>
        <taxon>Bacteroidota</taxon>
        <taxon>Flavobacteriia</taxon>
        <taxon>Flavobacteriales</taxon>
        <taxon>Flavobacteriaceae</taxon>
        <taxon>Flavobacterium</taxon>
    </lineage>
</organism>
<proteinExistence type="predicted"/>
<gene>
    <name evidence="2" type="ORF">FMM05_00070</name>
</gene>
<feature type="transmembrane region" description="Helical" evidence="1">
    <location>
        <begin position="15"/>
        <end position="35"/>
    </location>
</feature>
<comment type="caution">
    <text evidence="2">The sequence shown here is derived from an EMBL/GenBank/DDBJ whole genome shotgun (WGS) entry which is preliminary data.</text>
</comment>
<evidence type="ECO:0000313" key="2">
    <source>
        <dbReference type="EMBL" id="TRW27081.1"/>
    </source>
</evidence>
<dbReference type="EMBL" id="VJVZ01000001">
    <property type="protein sequence ID" value="TRW27081.1"/>
    <property type="molecule type" value="Genomic_DNA"/>
</dbReference>
<dbReference type="InterPro" id="IPR012902">
    <property type="entry name" value="N_methyl_site"/>
</dbReference>
<evidence type="ECO:0000313" key="3">
    <source>
        <dbReference type="Proteomes" id="UP000320643"/>
    </source>
</evidence>
<name>A0A552V9E2_9FLAO</name>
<dbReference type="Proteomes" id="UP000320643">
    <property type="component" value="Unassembled WGS sequence"/>
</dbReference>
<reference evidence="2 3" key="1">
    <citation type="submission" date="2019-07" db="EMBL/GenBank/DDBJ databases">
        <title>Flavobacterium sp. nov., isolated from glacier ice.</title>
        <authorList>
            <person name="Liu Q."/>
            <person name="Xin Y.-H."/>
        </authorList>
    </citation>
    <scope>NUCLEOTIDE SEQUENCE [LARGE SCALE GENOMIC DNA]</scope>
    <source>
        <strain evidence="2 3">ZT4R6</strain>
    </source>
</reference>
<dbReference type="AlphaFoldDB" id="A0A552V9E2"/>
<dbReference type="Pfam" id="PF07963">
    <property type="entry name" value="N_methyl"/>
    <property type="match status" value="1"/>
</dbReference>
<keyword evidence="1" id="KW-0812">Transmembrane</keyword>
<sequence length="155" mass="17637">MHTAKVKSFTLSEMLVVMIITAIVVGMAFSVLSLVQKQVYIIKRNFDKTTELSLLEQRLWQDFNSHNTLDYHDRKLVALSNTDTVTYSFSENFVLRNMDTIYGNLQIEKLLFNGREVKSGYIDAIGISAEAEIPGYSFFVFSTPDATLNMNKDGF</sequence>